<dbReference type="PROSITE" id="PS50181">
    <property type="entry name" value="FBOX"/>
    <property type="match status" value="1"/>
</dbReference>
<dbReference type="SUPFAM" id="SSF81383">
    <property type="entry name" value="F-box domain"/>
    <property type="match status" value="1"/>
</dbReference>
<reference evidence="2" key="1">
    <citation type="submission" date="2023-10" db="EMBL/GenBank/DDBJ databases">
        <title>Genome assembly of Pristionchus species.</title>
        <authorList>
            <person name="Yoshida K."/>
            <person name="Sommer R.J."/>
        </authorList>
    </citation>
    <scope>NUCLEOTIDE SEQUENCE</scope>
    <source>
        <strain evidence="2">RS0144</strain>
    </source>
</reference>
<proteinExistence type="predicted"/>
<name>A0AAV5U5K3_9BILA</name>
<feature type="domain" description="F-box" evidence="1">
    <location>
        <begin position="1"/>
        <end position="47"/>
    </location>
</feature>
<evidence type="ECO:0000313" key="2">
    <source>
        <dbReference type="EMBL" id="GMT02119.1"/>
    </source>
</evidence>
<dbReference type="EMBL" id="BTSX01000005">
    <property type="protein sequence ID" value="GMT02119.1"/>
    <property type="molecule type" value="Genomic_DNA"/>
</dbReference>
<dbReference type="InterPro" id="IPR001810">
    <property type="entry name" value="F-box_dom"/>
</dbReference>
<evidence type="ECO:0000259" key="1">
    <source>
        <dbReference type="PROSITE" id="PS50181"/>
    </source>
</evidence>
<gene>
    <name evidence="2" type="ORF">PENTCL1PPCAC_24293</name>
</gene>
<sequence length="90" mass="10497">MGSIDGYPDVVIQEIAKRLDYKTIQSMKLTNRRLHAALSDPLLWIDLCERDNSVLPSRTFRNSLAEHARISEDVVGQLNFERIWVRNPFR</sequence>
<dbReference type="Gene3D" id="1.20.1280.50">
    <property type="match status" value="1"/>
</dbReference>
<dbReference type="AlphaFoldDB" id="A0AAV5U5K3"/>
<feature type="non-terminal residue" evidence="2">
    <location>
        <position position="90"/>
    </location>
</feature>
<accession>A0AAV5U5K3</accession>
<dbReference type="InterPro" id="IPR036047">
    <property type="entry name" value="F-box-like_dom_sf"/>
</dbReference>
<evidence type="ECO:0000313" key="3">
    <source>
        <dbReference type="Proteomes" id="UP001432027"/>
    </source>
</evidence>
<dbReference type="Proteomes" id="UP001432027">
    <property type="component" value="Unassembled WGS sequence"/>
</dbReference>
<dbReference type="Pfam" id="PF12937">
    <property type="entry name" value="F-box-like"/>
    <property type="match status" value="1"/>
</dbReference>
<comment type="caution">
    <text evidence="2">The sequence shown here is derived from an EMBL/GenBank/DDBJ whole genome shotgun (WGS) entry which is preliminary data.</text>
</comment>
<keyword evidence="3" id="KW-1185">Reference proteome</keyword>
<protein>
    <recommendedName>
        <fullName evidence="1">F-box domain-containing protein</fullName>
    </recommendedName>
</protein>
<organism evidence="2 3">
    <name type="scientific">Pristionchus entomophagus</name>
    <dbReference type="NCBI Taxonomy" id="358040"/>
    <lineage>
        <taxon>Eukaryota</taxon>
        <taxon>Metazoa</taxon>
        <taxon>Ecdysozoa</taxon>
        <taxon>Nematoda</taxon>
        <taxon>Chromadorea</taxon>
        <taxon>Rhabditida</taxon>
        <taxon>Rhabditina</taxon>
        <taxon>Diplogasteromorpha</taxon>
        <taxon>Diplogasteroidea</taxon>
        <taxon>Neodiplogasteridae</taxon>
        <taxon>Pristionchus</taxon>
    </lineage>
</organism>